<dbReference type="SUPFAM" id="SSF55961">
    <property type="entry name" value="Bet v1-like"/>
    <property type="match status" value="1"/>
</dbReference>
<dbReference type="Gene3D" id="3.10.450.50">
    <property type="match status" value="1"/>
</dbReference>
<dbReference type="Pfam" id="PF12680">
    <property type="entry name" value="SnoaL_2"/>
    <property type="match status" value="1"/>
</dbReference>
<organism evidence="2">
    <name type="scientific">freshwater metagenome</name>
    <dbReference type="NCBI Taxonomy" id="449393"/>
    <lineage>
        <taxon>unclassified sequences</taxon>
        <taxon>metagenomes</taxon>
        <taxon>ecological metagenomes</taxon>
    </lineage>
</organism>
<dbReference type="AlphaFoldDB" id="A0A6J6EHS2"/>
<dbReference type="EMBL" id="CAEZSR010000111">
    <property type="protein sequence ID" value="CAB4573903.1"/>
    <property type="molecule type" value="Genomic_DNA"/>
</dbReference>
<protein>
    <submittedName>
        <fullName evidence="2">Unannotated protein</fullName>
    </submittedName>
</protein>
<sequence length="268" mass="29458">MSTVTVTTFLDAPPDAVWQAVTTPAGFRFVTRGLVELAGLDEHPGPWTTGTTVAGRLRVLGVPFSHHRITVESIDHERRSLQSDEGGGPIRSWRHLITVEPVAGEPARSRYTDRIEIRAGLLTPAITLFAHGFYRLRQRRWRRLAPVLAALQPRAEARLAAHQAAFNSGDWSDVLGDYTDDAVLEAHLGGHRMEFAGVPAIHDALRLASADGVQTRVARVAADRRTVAALITDETGDPFMVSFWHLRDGRIERDVSIVLGDRAAARTT</sequence>
<accession>A0A6J6EHS2</accession>
<name>A0A6J6EHS2_9ZZZZ</name>
<reference evidence="2" key="1">
    <citation type="submission" date="2020-05" db="EMBL/GenBank/DDBJ databases">
        <authorList>
            <person name="Chiriac C."/>
            <person name="Salcher M."/>
            <person name="Ghai R."/>
            <person name="Kavagutti S V."/>
        </authorList>
    </citation>
    <scope>NUCLEOTIDE SEQUENCE</scope>
</reference>
<evidence type="ECO:0000259" key="1">
    <source>
        <dbReference type="Pfam" id="PF12680"/>
    </source>
</evidence>
<dbReference type="InterPro" id="IPR032710">
    <property type="entry name" value="NTF2-like_dom_sf"/>
</dbReference>
<gene>
    <name evidence="2" type="ORF">UFOPK1493_02581</name>
</gene>
<dbReference type="Gene3D" id="3.30.530.20">
    <property type="match status" value="1"/>
</dbReference>
<evidence type="ECO:0000313" key="2">
    <source>
        <dbReference type="EMBL" id="CAB4573903.1"/>
    </source>
</evidence>
<dbReference type="InterPro" id="IPR023393">
    <property type="entry name" value="START-like_dom_sf"/>
</dbReference>
<dbReference type="InterPro" id="IPR037401">
    <property type="entry name" value="SnoaL-like"/>
</dbReference>
<feature type="domain" description="SnoaL-like" evidence="1">
    <location>
        <begin position="162"/>
        <end position="252"/>
    </location>
</feature>
<dbReference type="SUPFAM" id="SSF54427">
    <property type="entry name" value="NTF2-like"/>
    <property type="match status" value="1"/>
</dbReference>
<dbReference type="InterPro" id="IPR019587">
    <property type="entry name" value="Polyketide_cyclase/dehydratase"/>
</dbReference>
<dbReference type="Pfam" id="PF10604">
    <property type="entry name" value="Polyketide_cyc2"/>
    <property type="match status" value="1"/>
</dbReference>
<proteinExistence type="predicted"/>